<dbReference type="PROSITE" id="PS51257">
    <property type="entry name" value="PROKAR_LIPOPROTEIN"/>
    <property type="match status" value="1"/>
</dbReference>
<dbReference type="VEuPathDB" id="CryptoDB:Vbra_12160"/>
<name>A0A0G4EJI3_VITBC</name>
<reference evidence="2 3" key="1">
    <citation type="submission" date="2014-11" db="EMBL/GenBank/DDBJ databases">
        <authorList>
            <person name="Zhu J."/>
            <person name="Qi W."/>
            <person name="Song R."/>
        </authorList>
    </citation>
    <scope>NUCLEOTIDE SEQUENCE [LARGE SCALE GENOMIC DNA]</scope>
</reference>
<dbReference type="AlphaFoldDB" id="A0A0G4EJI3"/>
<evidence type="ECO:0000313" key="3">
    <source>
        <dbReference type="Proteomes" id="UP000041254"/>
    </source>
</evidence>
<feature type="transmembrane region" description="Helical" evidence="1">
    <location>
        <begin position="80"/>
        <end position="107"/>
    </location>
</feature>
<dbReference type="Proteomes" id="UP000041254">
    <property type="component" value="Unassembled WGS sequence"/>
</dbReference>
<keyword evidence="1" id="KW-0472">Membrane</keyword>
<organism evidence="2 3">
    <name type="scientific">Vitrella brassicaformis (strain CCMP3155)</name>
    <dbReference type="NCBI Taxonomy" id="1169540"/>
    <lineage>
        <taxon>Eukaryota</taxon>
        <taxon>Sar</taxon>
        <taxon>Alveolata</taxon>
        <taxon>Colpodellida</taxon>
        <taxon>Vitrellaceae</taxon>
        <taxon>Vitrella</taxon>
    </lineage>
</organism>
<dbReference type="EMBL" id="CDMY01000255">
    <property type="protein sequence ID" value="CEL97155.1"/>
    <property type="molecule type" value="Genomic_DNA"/>
</dbReference>
<keyword evidence="3" id="KW-1185">Reference proteome</keyword>
<keyword evidence="1" id="KW-1133">Transmembrane helix</keyword>
<dbReference type="InParanoid" id="A0A0G4EJI3"/>
<feature type="transmembrane region" description="Helical" evidence="1">
    <location>
        <begin position="39"/>
        <end position="60"/>
    </location>
</feature>
<evidence type="ECO:0000256" key="1">
    <source>
        <dbReference type="SAM" id="Phobius"/>
    </source>
</evidence>
<feature type="transmembrane region" description="Helical" evidence="1">
    <location>
        <begin position="6"/>
        <end position="27"/>
    </location>
</feature>
<accession>A0A0G4EJI3</accession>
<proteinExistence type="predicted"/>
<protein>
    <submittedName>
        <fullName evidence="2">Uncharacterized protein</fullName>
    </submittedName>
</protein>
<sequence length="137" mass="15433">MVWRWWLIGLYGVLLWLIPFAASCFCFDKTGKLWMDKTAFKSLMMVLSASVGTAAFWSLVRQHLYLDADSLSALCVTSGFVWLGINYALDLLVLLPMGQYSLLVWFVEIGVRYMPMPLTGWLLGEAIRMAAGLKEGP</sequence>
<evidence type="ECO:0000313" key="2">
    <source>
        <dbReference type="EMBL" id="CEL97155.1"/>
    </source>
</evidence>
<keyword evidence="1" id="KW-0812">Transmembrane</keyword>
<gene>
    <name evidence="2" type="ORF">Vbra_12160</name>
</gene>